<keyword evidence="2" id="KW-0285">Flavoprotein</keyword>
<keyword evidence="3" id="KW-0274">FAD</keyword>
<dbReference type="PANTHER" id="PTHR43400:SF10">
    <property type="entry name" value="3-OXOSTEROID 1-DEHYDROGENASE"/>
    <property type="match status" value="1"/>
</dbReference>
<dbReference type="AlphaFoldDB" id="A0A9D3A0P9"/>
<evidence type="ECO:0000256" key="3">
    <source>
        <dbReference type="ARBA" id="ARBA00022827"/>
    </source>
</evidence>
<dbReference type="Pfam" id="PF00890">
    <property type="entry name" value="FAD_binding_2"/>
    <property type="match status" value="1"/>
</dbReference>
<keyword evidence="4" id="KW-0560">Oxidoreductase</keyword>
<dbReference type="PROSITE" id="PS51318">
    <property type="entry name" value="TAT"/>
    <property type="match status" value="1"/>
</dbReference>
<evidence type="ECO:0000259" key="5">
    <source>
        <dbReference type="Pfam" id="PF00890"/>
    </source>
</evidence>
<comment type="cofactor">
    <cofactor evidence="1">
        <name>FAD</name>
        <dbReference type="ChEBI" id="CHEBI:57692"/>
    </cofactor>
</comment>
<dbReference type="InterPro" id="IPR027477">
    <property type="entry name" value="Succ_DH/fumarate_Rdtase_cat_sf"/>
</dbReference>
<dbReference type="Gene3D" id="3.90.700.10">
    <property type="entry name" value="Succinate dehydrogenase/fumarate reductase flavoprotein, catalytic domain"/>
    <property type="match status" value="1"/>
</dbReference>
<evidence type="ECO:0000313" key="7">
    <source>
        <dbReference type="Proteomes" id="UP000786989"/>
    </source>
</evidence>
<evidence type="ECO:0000256" key="2">
    <source>
        <dbReference type="ARBA" id="ARBA00022630"/>
    </source>
</evidence>
<reference evidence="6" key="2">
    <citation type="submission" date="2021-09" db="EMBL/GenBank/DDBJ databases">
        <authorList>
            <person name="Gilroy R."/>
        </authorList>
    </citation>
    <scope>NUCLEOTIDE SEQUENCE</scope>
    <source>
        <strain evidence="6">ChiGjej6B6-11269</strain>
    </source>
</reference>
<proteinExistence type="predicted"/>
<dbReference type="SUPFAM" id="SSF51905">
    <property type="entry name" value="FAD/NAD(P)-binding domain"/>
    <property type="match status" value="1"/>
</dbReference>
<evidence type="ECO:0000256" key="1">
    <source>
        <dbReference type="ARBA" id="ARBA00001974"/>
    </source>
</evidence>
<dbReference type="Proteomes" id="UP000786989">
    <property type="component" value="Unassembled WGS sequence"/>
</dbReference>
<dbReference type="InterPro" id="IPR036188">
    <property type="entry name" value="FAD/NAD-bd_sf"/>
</dbReference>
<comment type="caution">
    <text evidence="6">The sequence shown here is derived from an EMBL/GenBank/DDBJ whole genome shotgun (WGS) entry which is preliminary data.</text>
</comment>
<dbReference type="InterPro" id="IPR006311">
    <property type="entry name" value="TAT_signal"/>
</dbReference>
<dbReference type="InterPro" id="IPR050315">
    <property type="entry name" value="FAD-oxidoreductase_2"/>
</dbReference>
<dbReference type="GO" id="GO:0008202">
    <property type="term" value="P:steroid metabolic process"/>
    <property type="evidence" value="ECO:0007669"/>
    <property type="project" value="UniProtKB-ARBA"/>
</dbReference>
<evidence type="ECO:0000256" key="4">
    <source>
        <dbReference type="ARBA" id="ARBA00023002"/>
    </source>
</evidence>
<reference evidence="6" key="1">
    <citation type="journal article" date="2021" name="PeerJ">
        <title>Extensive microbial diversity within the chicken gut microbiome revealed by metagenomics and culture.</title>
        <authorList>
            <person name="Gilroy R."/>
            <person name="Ravi A."/>
            <person name="Getino M."/>
            <person name="Pursley I."/>
            <person name="Horton D.L."/>
            <person name="Alikhan N.F."/>
            <person name="Baker D."/>
            <person name="Gharbi K."/>
            <person name="Hall N."/>
            <person name="Watson M."/>
            <person name="Adriaenssens E.M."/>
            <person name="Foster-Nyarko E."/>
            <person name="Jarju S."/>
            <person name="Secka A."/>
            <person name="Antonio M."/>
            <person name="Oren A."/>
            <person name="Chaudhuri R.R."/>
            <person name="La Ragione R."/>
            <person name="Hildebrand F."/>
            <person name="Pallen M.J."/>
        </authorList>
    </citation>
    <scope>NUCLEOTIDE SEQUENCE</scope>
    <source>
        <strain evidence="6">ChiGjej6B6-11269</strain>
    </source>
</reference>
<dbReference type="EMBL" id="DYWI01000024">
    <property type="protein sequence ID" value="HJF64773.1"/>
    <property type="molecule type" value="Genomic_DNA"/>
</dbReference>
<dbReference type="PANTHER" id="PTHR43400">
    <property type="entry name" value="FUMARATE REDUCTASE"/>
    <property type="match status" value="1"/>
</dbReference>
<dbReference type="SUPFAM" id="SSF56425">
    <property type="entry name" value="Succinate dehydrogenase/fumarate reductase flavoprotein, catalytic domain"/>
    <property type="match status" value="1"/>
</dbReference>
<protein>
    <submittedName>
        <fullName evidence="6">FAD-dependent oxidoreductase</fullName>
    </submittedName>
</protein>
<gene>
    <name evidence="6" type="ORF">K8U77_01475</name>
</gene>
<evidence type="ECO:0000313" key="6">
    <source>
        <dbReference type="EMBL" id="HJF64773.1"/>
    </source>
</evidence>
<sequence>MSAKHTCQKNELTVSRRGFIGALAGVGVIAAGGLNGCAPSGSAADAEEEVNGQSAPETIDENLSCDIAVVGAGISGLAAAVQAGQNGNNVILLEKAGAAGGNGSGTECIFAIGSHYQKEMGIDIDPVDVVAKELEESQYRVDGSFWVDMVEKSADNIDWLEECGVGFSGKVDNYSAGGLYETAHWFEGDAGAVGYVPAMQAAAESAGVEIRFSTAASQLIVENGKITGLYATNEDGKTLKIDCPVVILASGGIGGNKELLLKEGWSQNQIDEMLFQCAPSVEGDGYQMAMAVGAKDFISQCADQVFNSIRAFGSDTTPPYNSPLNGGFGITSMGPCLWVNQDGNRFTPEDLGYRNMAAQATACKGNRASYAIFDQSVLDACTQDPADAEVAEAAITPENADSIFRADTIAELAENFGIDPGVLQSTVDHYNELCKSGKDVEFGKRSDFMIPIENGPFYMGKMINLLVVIDGGIMTSIRSEVLDGNQQPIPGLYAVGLDGAMLWRNVYTQNMPGTQMGNNVNSGRNAANAAAEYLQTA</sequence>
<feature type="domain" description="FAD-dependent oxidoreductase 2 FAD-binding" evidence="5">
    <location>
        <begin position="66"/>
        <end position="496"/>
    </location>
</feature>
<accession>A0A9D3A0P9</accession>
<dbReference type="GO" id="GO:0033765">
    <property type="term" value="F:steroid dehydrogenase activity, acting on the CH-CH group of donors"/>
    <property type="evidence" value="ECO:0007669"/>
    <property type="project" value="UniProtKB-ARBA"/>
</dbReference>
<name>A0A9D3A0P9_9ACTN</name>
<dbReference type="Gene3D" id="3.50.50.60">
    <property type="entry name" value="FAD/NAD(P)-binding domain"/>
    <property type="match status" value="2"/>
</dbReference>
<organism evidence="6 7">
    <name type="scientific">Slackia equolifaciens</name>
    <dbReference type="NCBI Taxonomy" id="498718"/>
    <lineage>
        <taxon>Bacteria</taxon>
        <taxon>Bacillati</taxon>
        <taxon>Actinomycetota</taxon>
        <taxon>Coriobacteriia</taxon>
        <taxon>Eggerthellales</taxon>
        <taxon>Eggerthellaceae</taxon>
        <taxon>Slackia</taxon>
    </lineage>
</organism>
<dbReference type="InterPro" id="IPR003953">
    <property type="entry name" value="FAD-dep_OxRdtase_2_FAD-bd"/>
</dbReference>